<dbReference type="EMBL" id="JAPQKT010000003">
    <property type="protein sequence ID" value="KAJ5235604.1"/>
    <property type="molecule type" value="Genomic_DNA"/>
</dbReference>
<name>A0A9W9P570_PENCI</name>
<keyword evidence="3" id="KW-1185">Reference proteome</keyword>
<dbReference type="GeneID" id="81382859"/>
<evidence type="ECO:0000313" key="2">
    <source>
        <dbReference type="EMBL" id="KAJ5235604.1"/>
    </source>
</evidence>
<comment type="caution">
    <text evidence="2">The sequence shown here is derived from an EMBL/GenBank/DDBJ whole genome shotgun (WGS) entry which is preliminary data.</text>
</comment>
<feature type="chain" id="PRO_5040909076" evidence="1">
    <location>
        <begin position="19"/>
        <end position="80"/>
    </location>
</feature>
<dbReference type="RefSeq" id="XP_056503104.1">
    <property type="nucleotide sequence ID" value="XM_056643692.1"/>
</dbReference>
<reference evidence="2" key="1">
    <citation type="submission" date="2022-11" db="EMBL/GenBank/DDBJ databases">
        <authorList>
            <person name="Petersen C."/>
        </authorList>
    </citation>
    <scope>NUCLEOTIDE SEQUENCE</scope>
    <source>
        <strain evidence="2">IBT 23319</strain>
    </source>
</reference>
<keyword evidence="1" id="KW-0732">Signal</keyword>
<dbReference type="Proteomes" id="UP001147733">
    <property type="component" value="Unassembled WGS sequence"/>
</dbReference>
<gene>
    <name evidence="2" type="ORF">N7469_004772</name>
</gene>
<feature type="signal peptide" evidence="1">
    <location>
        <begin position="1"/>
        <end position="18"/>
    </location>
</feature>
<evidence type="ECO:0000256" key="1">
    <source>
        <dbReference type="SAM" id="SignalP"/>
    </source>
</evidence>
<dbReference type="AlphaFoldDB" id="A0A9W9P570"/>
<dbReference type="OrthoDB" id="4920918at2759"/>
<organism evidence="2 3">
    <name type="scientific">Penicillium citrinum</name>
    <dbReference type="NCBI Taxonomy" id="5077"/>
    <lineage>
        <taxon>Eukaryota</taxon>
        <taxon>Fungi</taxon>
        <taxon>Dikarya</taxon>
        <taxon>Ascomycota</taxon>
        <taxon>Pezizomycotina</taxon>
        <taxon>Eurotiomycetes</taxon>
        <taxon>Eurotiomycetidae</taxon>
        <taxon>Eurotiales</taxon>
        <taxon>Aspergillaceae</taxon>
        <taxon>Penicillium</taxon>
    </lineage>
</organism>
<reference evidence="2" key="2">
    <citation type="journal article" date="2023" name="IMA Fungus">
        <title>Comparative genomic study of the Penicillium genus elucidates a diverse pangenome and 15 lateral gene transfer events.</title>
        <authorList>
            <person name="Petersen C."/>
            <person name="Sorensen T."/>
            <person name="Nielsen M.R."/>
            <person name="Sondergaard T.E."/>
            <person name="Sorensen J.L."/>
            <person name="Fitzpatrick D.A."/>
            <person name="Frisvad J.C."/>
            <person name="Nielsen K.L."/>
        </authorList>
    </citation>
    <scope>NUCLEOTIDE SEQUENCE</scope>
    <source>
        <strain evidence="2">IBT 23319</strain>
    </source>
</reference>
<sequence>MKANFFLIFATVTAGVLAAPEASADNILETRSGTCHKPSSCSKFWAGKCEQYCEPYKFSHMTDDGCDFWAQRCCCDTTKA</sequence>
<protein>
    <submittedName>
        <fullName evidence="2">Uncharacterized protein</fullName>
    </submittedName>
</protein>
<accession>A0A9W9P570</accession>
<proteinExistence type="predicted"/>
<evidence type="ECO:0000313" key="3">
    <source>
        <dbReference type="Proteomes" id="UP001147733"/>
    </source>
</evidence>